<keyword evidence="9" id="KW-1185">Reference proteome</keyword>
<evidence type="ECO:0000256" key="3">
    <source>
        <dbReference type="ARBA" id="ARBA00022692"/>
    </source>
</evidence>
<comment type="caution">
    <text evidence="8">The sequence shown here is derived from an EMBL/GenBank/DDBJ whole genome shotgun (WGS) entry which is preliminary data.</text>
</comment>
<feature type="compositionally biased region" description="Polar residues" evidence="6">
    <location>
        <begin position="1"/>
        <end position="11"/>
    </location>
</feature>
<evidence type="ECO:0000256" key="4">
    <source>
        <dbReference type="ARBA" id="ARBA00022989"/>
    </source>
</evidence>
<feature type="transmembrane region" description="Helical" evidence="7">
    <location>
        <begin position="156"/>
        <end position="179"/>
    </location>
</feature>
<sequence>MKFQTYFSKPTSHPEESVEMVPSNADTSRLASDDIDPTVGLTHENTPSYTDRQTKKLIRKIDLRVLGALAVIYQFSWMDRGNIVAGQSNGITQELNMTNKQFKGALVIFFCSYAVFGIPANIMIKMMRPRIWLSIVVFLWGAVMACQGVVETWEEMFGVRLLLGVLESAILPGIVYILSMIYARYELARRLSFIFGFCSLFEPIVALAALGSHKFDGIVAGLDGWQFSFISMGAGLAIMGVSLWVFMLPDVPDRIKFLKVDEKAIIERRLREDTGTALGQVDLEDGPFDLAVVRDVLLDWKLWAWTTMAFCAAVCIFGFGYAVHMIMSDLVYSVLDTQLLVIPLNVAGAISTWFFGWLTDKKKLRWKILMGCFGIAGFAHFVLLTLPRKASRWYFWGLLYMVPIGCFPAFVITVVWATNNLTPTGRRSIGIALVVAVGNAGGGLGYSIFVESQKPRYWSGYSVSLGACIVGMCLTVLLRLSLSKGNKRRDAVEAEQVKTMYTEAQLLALGDKSPLYRYAL</sequence>
<gene>
    <name evidence="8" type="ORF">HII31_06498</name>
</gene>
<evidence type="ECO:0000256" key="5">
    <source>
        <dbReference type="ARBA" id="ARBA00023136"/>
    </source>
</evidence>
<evidence type="ECO:0000256" key="7">
    <source>
        <dbReference type="SAM" id="Phobius"/>
    </source>
</evidence>
<feature type="transmembrane region" description="Helical" evidence="7">
    <location>
        <begin position="131"/>
        <end position="150"/>
    </location>
</feature>
<keyword evidence="5 7" id="KW-0472">Membrane</keyword>
<dbReference type="SUPFAM" id="SSF103473">
    <property type="entry name" value="MFS general substrate transporter"/>
    <property type="match status" value="1"/>
</dbReference>
<dbReference type="GO" id="GO:0016020">
    <property type="term" value="C:membrane"/>
    <property type="evidence" value="ECO:0007669"/>
    <property type="project" value="UniProtKB-SubCell"/>
</dbReference>
<protein>
    <submittedName>
        <fullName evidence="8">Putative transporter C11D3.18C</fullName>
    </submittedName>
</protein>
<name>A0A8H6RK93_9PEZI</name>
<proteinExistence type="predicted"/>
<evidence type="ECO:0000313" key="8">
    <source>
        <dbReference type="EMBL" id="KAF7192112.1"/>
    </source>
</evidence>
<keyword evidence="2" id="KW-0813">Transport</keyword>
<feature type="transmembrane region" description="Helical" evidence="7">
    <location>
        <begin position="224"/>
        <end position="246"/>
    </location>
</feature>
<keyword evidence="4 7" id="KW-1133">Transmembrane helix</keyword>
<feature type="transmembrane region" description="Helical" evidence="7">
    <location>
        <begin position="429"/>
        <end position="449"/>
    </location>
</feature>
<feature type="transmembrane region" description="Helical" evidence="7">
    <location>
        <begin position="339"/>
        <end position="356"/>
    </location>
</feature>
<reference evidence="8" key="1">
    <citation type="submission" date="2020-04" db="EMBL/GenBank/DDBJ databases">
        <title>Draft genome resource of the tomato pathogen Pseudocercospora fuligena.</title>
        <authorList>
            <person name="Zaccaron A."/>
        </authorList>
    </citation>
    <scope>NUCLEOTIDE SEQUENCE</scope>
    <source>
        <strain evidence="8">PF001</strain>
    </source>
</reference>
<feature type="region of interest" description="Disordered" evidence="6">
    <location>
        <begin position="1"/>
        <end position="25"/>
    </location>
</feature>
<feature type="transmembrane region" description="Helical" evidence="7">
    <location>
        <begin position="191"/>
        <end position="212"/>
    </location>
</feature>
<dbReference type="PANTHER" id="PTHR43791:SF46">
    <property type="entry name" value="MAJOR FACILITATOR SUPERFAMILY (MFS) PROFILE DOMAIN-CONTAINING PROTEIN-RELATED"/>
    <property type="match status" value="1"/>
</dbReference>
<feature type="transmembrane region" description="Helical" evidence="7">
    <location>
        <begin position="461"/>
        <end position="480"/>
    </location>
</feature>
<dbReference type="InterPro" id="IPR036259">
    <property type="entry name" value="MFS_trans_sf"/>
</dbReference>
<organism evidence="8 9">
    <name type="scientific">Pseudocercospora fuligena</name>
    <dbReference type="NCBI Taxonomy" id="685502"/>
    <lineage>
        <taxon>Eukaryota</taxon>
        <taxon>Fungi</taxon>
        <taxon>Dikarya</taxon>
        <taxon>Ascomycota</taxon>
        <taxon>Pezizomycotina</taxon>
        <taxon>Dothideomycetes</taxon>
        <taxon>Dothideomycetidae</taxon>
        <taxon>Mycosphaerellales</taxon>
        <taxon>Mycosphaerellaceae</taxon>
        <taxon>Pseudocercospora</taxon>
    </lineage>
</organism>
<dbReference type="InterPro" id="IPR011701">
    <property type="entry name" value="MFS"/>
</dbReference>
<dbReference type="Pfam" id="PF07690">
    <property type="entry name" value="MFS_1"/>
    <property type="match status" value="1"/>
</dbReference>
<dbReference type="Proteomes" id="UP000660729">
    <property type="component" value="Unassembled WGS sequence"/>
</dbReference>
<keyword evidence="3 7" id="KW-0812">Transmembrane</keyword>
<accession>A0A8H6RK93</accession>
<feature type="transmembrane region" description="Helical" evidence="7">
    <location>
        <begin position="302"/>
        <end position="327"/>
    </location>
</feature>
<evidence type="ECO:0000313" key="9">
    <source>
        <dbReference type="Proteomes" id="UP000660729"/>
    </source>
</evidence>
<feature type="transmembrane region" description="Helical" evidence="7">
    <location>
        <begin position="368"/>
        <end position="387"/>
    </location>
</feature>
<comment type="subcellular location">
    <subcellularLocation>
        <location evidence="1">Membrane</location>
        <topology evidence="1">Multi-pass membrane protein</topology>
    </subcellularLocation>
</comment>
<evidence type="ECO:0000256" key="1">
    <source>
        <dbReference type="ARBA" id="ARBA00004141"/>
    </source>
</evidence>
<dbReference type="AlphaFoldDB" id="A0A8H6RK93"/>
<dbReference type="EMBL" id="JABCIY010000150">
    <property type="protein sequence ID" value="KAF7192112.1"/>
    <property type="molecule type" value="Genomic_DNA"/>
</dbReference>
<dbReference type="Gene3D" id="1.20.1250.20">
    <property type="entry name" value="MFS general substrate transporter like domains"/>
    <property type="match status" value="2"/>
</dbReference>
<evidence type="ECO:0000256" key="2">
    <source>
        <dbReference type="ARBA" id="ARBA00022448"/>
    </source>
</evidence>
<dbReference type="GO" id="GO:0022857">
    <property type="term" value="F:transmembrane transporter activity"/>
    <property type="evidence" value="ECO:0007669"/>
    <property type="project" value="InterPro"/>
</dbReference>
<feature type="transmembrane region" description="Helical" evidence="7">
    <location>
        <begin position="61"/>
        <end position="78"/>
    </location>
</feature>
<evidence type="ECO:0000256" key="6">
    <source>
        <dbReference type="SAM" id="MobiDB-lite"/>
    </source>
</evidence>
<dbReference type="PANTHER" id="PTHR43791">
    <property type="entry name" value="PERMEASE-RELATED"/>
    <property type="match status" value="1"/>
</dbReference>
<feature type="transmembrane region" description="Helical" evidence="7">
    <location>
        <begin position="393"/>
        <end position="417"/>
    </location>
</feature>
<feature type="transmembrane region" description="Helical" evidence="7">
    <location>
        <begin position="104"/>
        <end position="124"/>
    </location>
</feature>
<dbReference type="OrthoDB" id="2962993at2759"/>